<sequence length="432" mass="48053">MYPPRSSKYREKKQEKQKRQSRAWTIINLCLIVLIGLLFSYYFFAEDLGLIHNPDTNRADEYSAVSDQLSVHNEGQTSETITANQRFEGKEQAGSSTHNNANPAKTDTLSDNQEKGDDHTVTLHFVGDVMFSGRVQDKLLIEGNDYPYRYVKERFLNDDLTVANLETPVTARGTGAANKTYVFKSSPDALAEMAKSGFDVVNAANNHILDQGQEGLLDTLKFIDLNKMKAIGAGRNQKEAYSPVYVERKGMKIALFGFSRVLPDSSWNAGENKPGVAGVYNPPIAIEQIKKARKQADLVIVIIHWGTERVDTVDKNQSSLAHSFVEAGADLVVGGHPHVMQGIEQYNNKWIVYSTGNFIFTKSTVPKTWETAIFEAKCDKGRACSLKLIPYWAELAQPVPMNAKDSQALLKRVQSISSGITIRQDGTVISNR</sequence>
<dbReference type="Gene3D" id="3.60.21.10">
    <property type="match status" value="1"/>
</dbReference>
<dbReference type="InterPro" id="IPR052169">
    <property type="entry name" value="CW_Biosynth-Accessory"/>
</dbReference>
<feature type="compositionally biased region" description="Polar residues" evidence="2">
    <location>
        <begin position="93"/>
        <end position="111"/>
    </location>
</feature>
<dbReference type="Proteomes" id="UP001519273">
    <property type="component" value="Unassembled WGS sequence"/>
</dbReference>
<proteinExistence type="inferred from homology"/>
<dbReference type="CDD" id="cd07381">
    <property type="entry name" value="MPP_CapA"/>
    <property type="match status" value="1"/>
</dbReference>
<dbReference type="EMBL" id="JAGGKP010000007">
    <property type="protein sequence ID" value="MBP1937769.1"/>
    <property type="molecule type" value="Genomic_DNA"/>
</dbReference>
<dbReference type="SUPFAM" id="SSF56300">
    <property type="entry name" value="Metallo-dependent phosphatases"/>
    <property type="match status" value="1"/>
</dbReference>
<keyword evidence="3" id="KW-1133">Transmembrane helix</keyword>
<evidence type="ECO:0000256" key="2">
    <source>
        <dbReference type="SAM" id="MobiDB-lite"/>
    </source>
</evidence>
<evidence type="ECO:0000256" key="3">
    <source>
        <dbReference type="SAM" id="Phobius"/>
    </source>
</evidence>
<keyword evidence="3" id="KW-0472">Membrane</keyword>
<dbReference type="InterPro" id="IPR029052">
    <property type="entry name" value="Metallo-depent_PP-like"/>
</dbReference>
<evidence type="ECO:0000259" key="4">
    <source>
        <dbReference type="SMART" id="SM00854"/>
    </source>
</evidence>
<feature type="region of interest" description="Disordered" evidence="2">
    <location>
        <begin position="89"/>
        <end position="116"/>
    </location>
</feature>
<dbReference type="RefSeq" id="WP_209850990.1">
    <property type="nucleotide sequence ID" value="NZ_CBCRVE010000004.1"/>
</dbReference>
<evidence type="ECO:0000313" key="6">
    <source>
        <dbReference type="Proteomes" id="UP001519273"/>
    </source>
</evidence>
<accession>A0ABS4H5F7</accession>
<dbReference type="PANTHER" id="PTHR33393">
    <property type="entry name" value="POLYGLUTAMINE SYNTHESIS ACCESSORY PROTEIN RV0574C-RELATED"/>
    <property type="match status" value="1"/>
</dbReference>
<keyword evidence="3" id="KW-0812">Transmembrane</keyword>
<dbReference type="Pfam" id="PF09587">
    <property type="entry name" value="PGA_cap"/>
    <property type="match status" value="1"/>
</dbReference>
<organism evidence="5 6">
    <name type="scientific">Paenibacillus sediminis</name>
    <dbReference type="NCBI Taxonomy" id="664909"/>
    <lineage>
        <taxon>Bacteria</taxon>
        <taxon>Bacillati</taxon>
        <taxon>Bacillota</taxon>
        <taxon>Bacilli</taxon>
        <taxon>Bacillales</taxon>
        <taxon>Paenibacillaceae</taxon>
        <taxon>Paenibacillus</taxon>
    </lineage>
</organism>
<reference evidence="5 6" key="1">
    <citation type="submission" date="2021-03" db="EMBL/GenBank/DDBJ databases">
        <title>Genomic Encyclopedia of Type Strains, Phase IV (KMG-IV): sequencing the most valuable type-strain genomes for metagenomic binning, comparative biology and taxonomic classification.</title>
        <authorList>
            <person name="Goeker M."/>
        </authorList>
    </citation>
    <scope>NUCLEOTIDE SEQUENCE [LARGE SCALE GENOMIC DNA]</scope>
    <source>
        <strain evidence="5 6">DSM 23491</strain>
    </source>
</reference>
<gene>
    <name evidence="5" type="ORF">J2Z20_002684</name>
</gene>
<protein>
    <submittedName>
        <fullName evidence="5">Poly-gamma-glutamate synthesis protein (Capsule biosynthesis protein)</fullName>
    </submittedName>
</protein>
<evidence type="ECO:0000313" key="5">
    <source>
        <dbReference type="EMBL" id="MBP1937769.1"/>
    </source>
</evidence>
<evidence type="ECO:0000256" key="1">
    <source>
        <dbReference type="ARBA" id="ARBA00005662"/>
    </source>
</evidence>
<comment type="caution">
    <text evidence="5">The sequence shown here is derived from an EMBL/GenBank/DDBJ whole genome shotgun (WGS) entry which is preliminary data.</text>
</comment>
<feature type="domain" description="Capsule synthesis protein CapA" evidence="4">
    <location>
        <begin position="122"/>
        <end position="362"/>
    </location>
</feature>
<dbReference type="InterPro" id="IPR019079">
    <property type="entry name" value="Capsule_synth_CapA"/>
</dbReference>
<dbReference type="PANTHER" id="PTHR33393:SF13">
    <property type="entry name" value="PGA BIOSYNTHESIS PROTEIN CAPA"/>
    <property type="match status" value="1"/>
</dbReference>
<keyword evidence="6" id="KW-1185">Reference proteome</keyword>
<name>A0ABS4H5F7_9BACL</name>
<dbReference type="SMART" id="SM00854">
    <property type="entry name" value="PGA_cap"/>
    <property type="match status" value="1"/>
</dbReference>
<comment type="similarity">
    <text evidence="1">Belongs to the CapA family.</text>
</comment>
<feature type="transmembrane region" description="Helical" evidence="3">
    <location>
        <begin position="21"/>
        <end position="44"/>
    </location>
</feature>